<comment type="caution">
    <text evidence="1">The sequence shown here is derived from an EMBL/GenBank/DDBJ whole genome shotgun (WGS) entry which is preliminary data.</text>
</comment>
<name>A0ABW5DPW8_9PROT</name>
<evidence type="ECO:0000313" key="2">
    <source>
        <dbReference type="Proteomes" id="UP001597295"/>
    </source>
</evidence>
<accession>A0ABW5DPW8</accession>
<keyword evidence="2" id="KW-1185">Reference proteome</keyword>
<dbReference type="EMBL" id="JBHUIP010000009">
    <property type="protein sequence ID" value="MFD2263168.1"/>
    <property type="molecule type" value="Genomic_DNA"/>
</dbReference>
<dbReference type="SUPFAM" id="SSF53187">
    <property type="entry name" value="Zn-dependent exopeptidases"/>
    <property type="match status" value="1"/>
</dbReference>
<dbReference type="Gene3D" id="3.40.630.10">
    <property type="entry name" value="Zn peptidases"/>
    <property type="match status" value="1"/>
</dbReference>
<sequence>MTTLLDIRVPRTLDGLVERLADQKGATVEIWTFDDAPSRAAYTRRLADVGIKAILRSAYKPLLHFFLEEVGQGDLASAAIRYPVHAEAAERRFLSEAYPLAALLPRTALTFEAGIANLTYEVGMSDAAGRSCMHPVFAPNRITTDHLDQTVLAPTGWLRITPEGADVPTVDVALETDFEILFNRIIAALQTHPWGKQEPYFKRLDISVDMPGEDRPLPYQDEVVSLREALHEELYFSALEVFKRHSGKPADDRTLQPGQIVPNIRQSSGAIRATVSLGGFMEEALAPVSDHSLADSHAPLDTGRIRQELHALGGESFSSTSVIGRPVEGRLFPGNAPGVLVSAAQHANETSGIVGLLRAAPQLLERGEDNIGFIALENPDGYAMHRELCRDNPRHMHHAARYTALGDDLEYRAGEPYYERGARLEAFKRLNARLHINLHGYPAHEWTRPLTTYLPRGFELWSIPKGFFLILRHHSGLEAQADALIQELTTRLAASPALSAYNAEQLATYRTHAGEVQFPVYNGIPCLVSVNDTQGVPFTLITEYPDETVYGDAFRLAHTTQMETVLNAVDIFRRLESNA</sequence>
<organism evidence="1 2">
    <name type="scientific">Lacibacterium aquatile</name>
    <dbReference type="NCBI Taxonomy" id="1168082"/>
    <lineage>
        <taxon>Bacteria</taxon>
        <taxon>Pseudomonadati</taxon>
        <taxon>Pseudomonadota</taxon>
        <taxon>Alphaproteobacteria</taxon>
        <taxon>Rhodospirillales</taxon>
        <taxon>Rhodospirillaceae</taxon>
    </lineage>
</organism>
<proteinExistence type="predicted"/>
<dbReference type="Proteomes" id="UP001597295">
    <property type="component" value="Unassembled WGS sequence"/>
</dbReference>
<dbReference type="RefSeq" id="WP_379876143.1">
    <property type="nucleotide sequence ID" value="NZ_JBHUIP010000009.1"/>
</dbReference>
<reference evidence="2" key="1">
    <citation type="journal article" date="2019" name="Int. J. Syst. Evol. Microbiol.">
        <title>The Global Catalogue of Microorganisms (GCM) 10K type strain sequencing project: providing services to taxonomists for standard genome sequencing and annotation.</title>
        <authorList>
            <consortium name="The Broad Institute Genomics Platform"/>
            <consortium name="The Broad Institute Genome Sequencing Center for Infectious Disease"/>
            <person name="Wu L."/>
            <person name="Ma J."/>
        </authorList>
    </citation>
    <scope>NUCLEOTIDE SEQUENCE [LARGE SCALE GENOMIC DNA]</scope>
    <source>
        <strain evidence="2">CGMCC 1.19062</strain>
    </source>
</reference>
<protein>
    <submittedName>
        <fullName evidence="1">Peptidase M14</fullName>
    </submittedName>
</protein>
<gene>
    <name evidence="1" type="ORF">ACFSM5_09740</name>
</gene>
<evidence type="ECO:0000313" key="1">
    <source>
        <dbReference type="EMBL" id="MFD2263168.1"/>
    </source>
</evidence>